<dbReference type="Proteomes" id="UP000284751">
    <property type="component" value="Unassembled WGS sequence"/>
</dbReference>
<reference evidence="1 2" key="1">
    <citation type="submission" date="2018-08" db="EMBL/GenBank/DDBJ databases">
        <title>A genome reference for cultivated species of the human gut microbiota.</title>
        <authorList>
            <person name="Zou Y."/>
            <person name="Xue W."/>
            <person name="Luo G."/>
        </authorList>
    </citation>
    <scope>NUCLEOTIDE SEQUENCE [LARGE SCALE GENOMIC DNA]</scope>
    <source>
        <strain evidence="1 2">AF28-26</strain>
    </source>
</reference>
<dbReference type="Pfam" id="PF11213">
    <property type="entry name" value="DUF3006"/>
    <property type="match status" value="1"/>
</dbReference>
<sequence length="72" mass="8199">MRKLIIDRFEGTYAICEDQEKKMFAISLNELPQGAKPGDVLQISGAGELSVDQEETQRRRKKMAGLQSKLFR</sequence>
<accession>A0A412RCV4</accession>
<proteinExistence type="predicted"/>
<protein>
    <submittedName>
        <fullName evidence="1">DUF3006 domain-containing protein</fullName>
    </submittedName>
</protein>
<evidence type="ECO:0000313" key="1">
    <source>
        <dbReference type="EMBL" id="RGQ40551.1"/>
    </source>
</evidence>
<comment type="caution">
    <text evidence="1">The sequence shown here is derived from an EMBL/GenBank/DDBJ whole genome shotgun (WGS) entry which is preliminary data.</text>
</comment>
<dbReference type="InterPro" id="IPR021377">
    <property type="entry name" value="DUF3006"/>
</dbReference>
<dbReference type="EMBL" id="QRTC01000026">
    <property type="protein sequence ID" value="RGQ40551.1"/>
    <property type="molecule type" value="Genomic_DNA"/>
</dbReference>
<gene>
    <name evidence="1" type="ORF">DWY99_07640</name>
</gene>
<organism evidence="1 2">
    <name type="scientific">[Clostridium] leptum</name>
    <dbReference type="NCBI Taxonomy" id="1535"/>
    <lineage>
        <taxon>Bacteria</taxon>
        <taxon>Bacillati</taxon>
        <taxon>Bacillota</taxon>
        <taxon>Clostridia</taxon>
        <taxon>Eubacteriales</taxon>
        <taxon>Oscillospiraceae</taxon>
        <taxon>Oscillospiraceae incertae sedis</taxon>
    </lineage>
</organism>
<dbReference type="Gene3D" id="6.20.120.50">
    <property type="match status" value="1"/>
</dbReference>
<dbReference type="AlphaFoldDB" id="A0A412RCV4"/>
<name>A0A412RCV4_9FIRM</name>
<evidence type="ECO:0000313" key="2">
    <source>
        <dbReference type="Proteomes" id="UP000284751"/>
    </source>
</evidence>